<comment type="catalytic activity">
    <reaction evidence="2 15">
        <text>1-(5-phospho-beta-D-ribosyl)-ATP + H2O = 1-(5-phospho-beta-D-ribosyl)-5'-AMP + diphosphate + H(+)</text>
        <dbReference type="Rhea" id="RHEA:22828"/>
        <dbReference type="ChEBI" id="CHEBI:15377"/>
        <dbReference type="ChEBI" id="CHEBI:15378"/>
        <dbReference type="ChEBI" id="CHEBI:33019"/>
        <dbReference type="ChEBI" id="CHEBI:59457"/>
        <dbReference type="ChEBI" id="CHEBI:73183"/>
        <dbReference type="EC" id="3.6.1.31"/>
    </reaction>
</comment>
<feature type="region of interest" description="Phosphoribosyl-AMP cyclohydrolase" evidence="15">
    <location>
        <begin position="1"/>
        <end position="149"/>
    </location>
</feature>
<dbReference type="UniPathway" id="UPA00031">
    <property type="reaction ID" value="UER00007"/>
</dbReference>
<dbReference type="PANTHER" id="PTHR42945:SF9">
    <property type="entry name" value="HISTIDINE BIOSYNTHESIS BIFUNCTIONAL PROTEIN HISIE"/>
    <property type="match status" value="1"/>
</dbReference>
<keyword evidence="14 15" id="KW-0511">Multifunctional enzyme</keyword>
<proteinExistence type="inferred from homology"/>
<dbReference type="InterPro" id="IPR002496">
    <property type="entry name" value="PRib_AMP_CycHydrolase_dom"/>
</dbReference>
<evidence type="ECO:0000256" key="7">
    <source>
        <dbReference type="ARBA" id="ARBA00008299"/>
    </source>
</evidence>
<dbReference type="NCBIfam" id="TIGR03188">
    <property type="entry name" value="histidine_hisI"/>
    <property type="match status" value="1"/>
</dbReference>
<gene>
    <name evidence="15" type="primary">hisI</name>
    <name evidence="15" type="synonym">hisIE</name>
    <name evidence="16" type="ORF">B7C51_13410</name>
</gene>
<evidence type="ECO:0000256" key="6">
    <source>
        <dbReference type="ARBA" id="ARBA00007731"/>
    </source>
</evidence>
<organism evidence="16 17">
    <name type="scientific">Paenibacillus larvae subsp. pulvifaciens</name>
    <dbReference type="NCBI Taxonomy" id="1477"/>
    <lineage>
        <taxon>Bacteria</taxon>
        <taxon>Bacillati</taxon>
        <taxon>Bacillota</taxon>
        <taxon>Bacilli</taxon>
        <taxon>Bacillales</taxon>
        <taxon>Paenibacillaceae</taxon>
        <taxon>Paenibacillus</taxon>
    </lineage>
</organism>
<dbReference type="SUPFAM" id="SSF141734">
    <property type="entry name" value="HisI-like"/>
    <property type="match status" value="1"/>
</dbReference>
<dbReference type="HAMAP" id="MF_01019">
    <property type="entry name" value="HisIE"/>
    <property type="match status" value="1"/>
</dbReference>
<dbReference type="GeneID" id="64217157"/>
<dbReference type="Gene3D" id="1.10.287.1080">
    <property type="entry name" value="MazG-like"/>
    <property type="match status" value="1"/>
</dbReference>
<sequence length="242" mass="27081">MTEANKQQWTELIRFNEQGLVPAIIQDAASKEVLMLGYMNEGSLHKTIESGETWFWSRSQKKLWHKGATSGNIQKVTDIAYDCDQDTLLVKVVPAGSACHTGRYSCFQSAGTHGQQASSHLVSGCPSSAAKENGLLTSFGREGDARFTILSDLESVIAFREAERPEGAYTTYLFEKGLDKILKKVGEETAEAIIAAKNQDKDELRYETADLIFHLLVLLRELKLPLDDVMYELEKRHIRVPK</sequence>
<evidence type="ECO:0000256" key="12">
    <source>
        <dbReference type="ARBA" id="ARBA00022840"/>
    </source>
</evidence>
<keyword evidence="8 15" id="KW-0963">Cytoplasm</keyword>
<dbReference type="InterPro" id="IPR021130">
    <property type="entry name" value="PRib-ATP_PPHydrolase-like"/>
</dbReference>
<comment type="subcellular location">
    <subcellularLocation>
        <location evidence="3 15">Cytoplasm</location>
    </subcellularLocation>
</comment>
<evidence type="ECO:0000313" key="17">
    <source>
        <dbReference type="Proteomes" id="UP000192727"/>
    </source>
</evidence>
<dbReference type="Gene3D" id="3.10.20.810">
    <property type="entry name" value="Phosphoribosyl-AMP cyclohydrolase"/>
    <property type="match status" value="1"/>
</dbReference>
<dbReference type="GO" id="GO:0000105">
    <property type="term" value="P:L-histidine biosynthetic process"/>
    <property type="evidence" value="ECO:0007669"/>
    <property type="project" value="UniProtKB-UniRule"/>
</dbReference>
<dbReference type="HAMAP" id="MF_01021">
    <property type="entry name" value="HisI"/>
    <property type="match status" value="1"/>
</dbReference>
<comment type="catalytic activity">
    <reaction evidence="1 15">
        <text>1-(5-phospho-beta-D-ribosyl)-5'-AMP + H2O = 1-(5-phospho-beta-D-ribosyl)-5-[(5-phospho-beta-D-ribosylamino)methylideneamino]imidazole-4-carboxamide</text>
        <dbReference type="Rhea" id="RHEA:20049"/>
        <dbReference type="ChEBI" id="CHEBI:15377"/>
        <dbReference type="ChEBI" id="CHEBI:58435"/>
        <dbReference type="ChEBI" id="CHEBI:59457"/>
        <dbReference type="EC" id="3.5.4.19"/>
    </reaction>
</comment>
<evidence type="ECO:0000256" key="13">
    <source>
        <dbReference type="ARBA" id="ARBA00023102"/>
    </source>
</evidence>
<dbReference type="CDD" id="cd11534">
    <property type="entry name" value="NTP-PPase_HisIE_like"/>
    <property type="match status" value="1"/>
</dbReference>
<keyword evidence="9 15" id="KW-0028">Amino-acid biosynthesis</keyword>
<dbReference type="InterPro" id="IPR026660">
    <property type="entry name" value="PRA-CH"/>
</dbReference>
<dbReference type="InterPro" id="IPR008179">
    <property type="entry name" value="HisE"/>
</dbReference>
<dbReference type="NCBIfam" id="NF000768">
    <property type="entry name" value="PRK00051.1"/>
    <property type="match status" value="1"/>
</dbReference>
<dbReference type="GO" id="GO:0004635">
    <property type="term" value="F:phosphoribosyl-AMP cyclohydrolase activity"/>
    <property type="evidence" value="ECO:0007669"/>
    <property type="project" value="UniProtKB-UniRule"/>
</dbReference>
<dbReference type="GO" id="GO:0005524">
    <property type="term" value="F:ATP binding"/>
    <property type="evidence" value="ECO:0007669"/>
    <property type="project" value="UniProtKB-KW"/>
</dbReference>
<dbReference type="RefSeq" id="WP_077996528.1">
    <property type="nucleotide sequence ID" value="NZ_CP019794.1"/>
</dbReference>
<keyword evidence="13 15" id="KW-0368">Histidine biosynthesis</keyword>
<dbReference type="FunFam" id="3.10.20.810:FF:000001">
    <property type="entry name" value="Histidine biosynthesis bifunctional protein HisIE"/>
    <property type="match status" value="1"/>
</dbReference>
<keyword evidence="10 15" id="KW-0547">Nucleotide-binding</keyword>
<dbReference type="PANTHER" id="PTHR42945">
    <property type="entry name" value="HISTIDINE BIOSYNTHESIS BIFUNCTIONAL PROTEIN"/>
    <property type="match status" value="1"/>
</dbReference>
<evidence type="ECO:0000256" key="8">
    <source>
        <dbReference type="ARBA" id="ARBA00022490"/>
    </source>
</evidence>
<dbReference type="EC" id="3.6.1.31" evidence="15"/>
<dbReference type="GO" id="GO:0004636">
    <property type="term" value="F:phosphoribosyl-ATP diphosphatase activity"/>
    <property type="evidence" value="ECO:0007669"/>
    <property type="project" value="UniProtKB-UniRule"/>
</dbReference>
<dbReference type="HAMAP" id="MF_01020">
    <property type="entry name" value="HisE"/>
    <property type="match status" value="1"/>
</dbReference>
<protein>
    <recommendedName>
        <fullName evidence="15">Histidine biosynthesis bifunctional protein HisIE</fullName>
    </recommendedName>
    <domain>
        <recommendedName>
            <fullName evidence="15">Phosphoribosyl-AMP cyclohydrolase</fullName>
            <shortName evidence="15">PRA-CH</shortName>
            <ecNumber evidence="15">3.5.4.19</ecNumber>
        </recommendedName>
    </domain>
    <domain>
        <recommendedName>
            <fullName evidence="15">Phosphoribosyl-ATP pyrophosphatase</fullName>
            <shortName evidence="15">PRA-PH</shortName>
            <ecNumber evidence="15">3.6.1.31</ecNumber>
        </recommendedName>
    </domain>
</protein>
<reference evidence="16 17" key="1">
    <citation type="submission" date="2017-03" db="EMBL/GenBank/DDBJ databases">
        <title>Paenibacillus larvae genome sequencing.</title>
        <authorList>
            <person name="Dingman D.W."/>
        </authorList>
    </citation>
    <scope>NUCLEOTIDE SEQUENCE [LARGE SCALE GENOMIC DNA]</scope>
    <source>
        <strain evidence="16 17">SAG 10367</strain>
    </source>
</reference>
<comment type="pathway">
    <text evidence="4 15">Amino-acid biosynthesis; L-histidine biosynthesis; L-histidine from 5-phospho-alpha-D-ribose 1-diphosphate: step 3/9.</text>
</comment>
<dbReference type="InterPro" id="IPR023019">
    <property type="entry name" value="His_synth_HisIE"/>
</dbReference>
<dbReference type="Pfam" id="PF01502">
    <property type="entry name" value="PRA-CH"/>
    <property type="match status" value="1"/>
</dbReference>
<evidence type="ECO:0000256" key="3">
    <source>
        <dbReference type="ARBA" id="ARBA00004496"/>
    </source>
</evidence>
<evidence type="ECO:0000256" key="15">
    <source>
        <dbReference type="HAMAP-Rule" id="MF_01019"/>
    </source>
</evidence>
<evidence type="ECO:0000256" key="11">
    <source>
        <dbReference type="ARBA" id="ARBA00022801"/>
    </source>
</evidence>
<keyword evidence="12 15" id="KW-0067">ATP-binding</keyword>
<evidence type="ECO:0000256" key="5">
    <source>
        <dbReference type="ARBA" id="ARBA00005204"/>
    </source>
</evidence>
<evidence type="ECO:0000256" key="2">
    <source>
        <dbReference type="ARBA" id="ARBA00001460"/>
    </source>
</evidence>
<comment type="pathway">
    <text evidence="5 15">Amino-acid biosynthesis; L-histidine biosynthesis; L-histidine from 5-phospho-alpha-D-ribose 1-diphosphate: step 2/9.</text>
</comment>
<dbReference type="Pfam" id="PF01503">
    <property type="entry name" value="PRA-PH"/>
    <property type="match status" value="1"/>
</dbReference>
<feature type="region of interest" description="Phosphoribosyl-ATP pyrophosphohydrolase" evidence="15">
    <location>
        <begin position="150"/>
        <end position="242"/>
    </location>
</feature>
<dbReference type="NCBIfam" id="NF002747">
    <property type="entry name" value="PRK02759.1"/>
    <property type="match status" value="1"/>
</dbReference>
<comment type="similarity">
    <text evidence="7 15">In the N-terminal section; belongs to the PRA-CH family.</text>
</comment>
<evidence type="ECO:0000256" key="4">
    <source>
        <dbReference type="ARBA" id="ARBA00005169"/>
    </source>
</evidence>
<dbReference type="EC" id="3.5.4.19" evidence="15"/>
<name>A0A1U9YP63_9BACL</name>
<dbReference type="Proteomes" id="UP000192727">
    <property type="component" value="Chromosome"/>
</dbReference>
<evidence type="ECO:0000256" key="1">
    <source>
        <dbReference type="ARBA" id="ARBA00000024"/>
    </source>
</evidence>
<evidence type="ECO:0000256" key="9">
    <source>
        <dbReference type="ARBA" id="ARBA00022605"/>
    </source>
</evidence>
<dbReference type="AlphaFoldDB" id="A0A1U9YP63"/>
<dbReference type="SUPFAM" id="SSF101386">
    <property type="entry name" value="all-alpha NTP pyrophosphatases"/>
    <property type="match status" value="1"/>
</dbReference>
<evidence type="ECO:0000256" key="14">
    <source>
        <dbReference type="ARBA" id="ARBA00023268"/>
    </source>
</evidence>
<keyword evidence="11 15" id="KW-0378">Hydrolase</keyword>
<accession>A0A1U9YP63</accession>
<dbReference type="GO" id="GO:0005737">
    <property type="term" value="C:cytoplasm"/>
    <property type="evidence" value="ECO:0007669"/>
    <property type="project" value="UniProtKB-SubCell"/>
</dbReference>
<comment type="similarity">
    <text evidence="6 15">In the C-terminal section; belongs to the PRA-PH family.</text>
</comment>
<dbReference type="InterPro" id="IPR038019">
    <property type="entry name" value="PRib_AMP_CycHydrolase_sf"/>
</dbReference>
<dbReference type="EMBL" id="CP020557">
    <property type="protein sequence ID" value="ARF68583.1"/>
    <property type="molecule type" value="Genomic_DNA"/>
</dbReference>
<evidence type="ECO:0000256" key="10">
    <source>
        <dbReference type="ARBA" id="ARBA00022741"/>
    </source>
</evidence>
<evidence type="ECO:0000313" key="16">
    <source>
        <dbReference type="EMBL" id="ARF68583.1"/>
    </source>
</evidence>